<feature type="compositionally biased region" description="Pro residues" evidence="1">
    <location>
        <begin position="369"/>
        <end position="383"/>
    </location>
</feature>
<keyword evidence="4" id="KW-1185">Reference proteome</keyword>
<accession>A0A918CAK9</accession>
<feature type="compositionally biased region" description="Gly residues" evidence="1">
    <location>
        <begin position="344"/>
        <end position="354"/>
    </location>
</feature>
<reference evidence="3" key="2">
    <citation type="submission" date="2020-09" db="EMBL/GenBank/DDBJ databases">
        <authorList>
            <person name="Sun Q."/>
            <person name="Ohkuma M."/>
        </authorList>
    </citation>
    <scope>NUCLEOTIDE SEQUENCE</scope>
    <source>
        <strain evidence="3">JCM 4346</strain>
    </source>
</reference>
<gene>
    <name evidence="3" type="ORF">GCM10010251_32920</name>
</gene>
<evidence type="ECO:0008006" key="5">
    <source>
        <dbReference type="Google" id="ProtNLM"/>
    </source>
</evidence>
<protein>
    <recommendedName>
        <fullName evidence="5">Secreted protein</fullName>
    </recommendedName>
</protein>
<feature type="compositionally biased region" description="Gly residues" evidence="1">
    <location>
        <begin position="36"/>
        <end position="51"/>
    </location>
</feature>
<proteinExistence type="predicted"/>
<sequence length="383" mass="37660">MAISLGTRVSALLVAGAVAIVTAAVYEGHGDAGATQRGGGDTSVSGGGRGGAAEVEERVVATPTPAASALGSAEAGRPLASGPTGTPRPVGPTGPAGDAGPVPSTATAHPVTALAWLPPGPLSPDADHQPDPTSVYDLLRTPDTCADALRMIPRPPVGDDWRVLRGLAHACLAVQGRGGSWKVAERDHAALTGTVNTCKGGAAQRVLAGLIAFHRARPSGTARLTSAPDTAAPACSYGIHAVDAGEDGEARPGETIRVELRGTYFDHAELLREGTVLVGGRPVSGLSLAVPGTGAAAGVEQGDGLVLAVVVPALDAAYPQSVDVVVRYAAVEAVKEAAFRVVGPGVGGPTGSPGPGSANPPGSPNGGSQPPPGPPDPPGSSAR</sequence>
<feature type="region of interest" description="Disordered" evidence="1">
    <location>
        <begin position="342"/>
        <end position="383"/>
    </location>
</feature>
<evidence type="ECO:0000313" key="4">
    <source>
        <dbReference type="Proteomes" id="UP000658320"/>
    </source>
</evidence>
<feature type="compositionally biased region" description="Low complexity" evidence="1">
    <location>
        <begin position="82"/>
        <end position="96"/>
    </location>
</feature>
<evidence type="ECO:0000313" key="3">
    <source>
        <dbReference type="EMBL" id="GGR13975.1"/>
    </source>
</evidence>
<dbReference type="RefSeq" id="WP_189936919.1">
    <property type="nucleotide sequence ID" value="NZ_BMSX01000006.1"/>
</dbReference>
<evidence type="ECO:0000256" key="1">
    <source>
        <dbReference type="SAM" id="MobiDB-lite"/>
    </source>
</evidence>
<evidence type="ECO:0000256" key="2">
    <source>
        <dbReference type="SAM" id="SignalP"/>
    </source>
</evidence>
<reference evidence="3" key="1">
    <citation type="journal article" date="2014" name="Int. J. Syst. Evol. Microbiol.">
        <title>Complete genome sequence of Corynebacterium casei LMG S-19264T (=DSM 44701T), isolated from a smear-ripened cheese.</title>
        <authorList>
            <consortium name="US DOE Joint Genome Institute (JGI-PGF)"/>
            <person name="Walter F."/>
            <person name="Albersmeier A."/>
            <person name="Kalinowski J."/>
            <person name="Ruckert C."/>
        </authorList>
    </citation>
    <scope>NUCLEOTIDE SEQUENCE</scope>
    <source>
        <strain evidence="3">JCM 4346</strain>
    </source>
</reference>
<feature type="signal peptide" evidence="2">
    <location>
        <begin position="1"/>
        <end position="23"/>
    </location>
</feature>
<organism evidence="3 4">
    <name type="scientific">Streptomyces aurantiogriseus</name>
    <dbReference type="NCBI Taxonomy" id="66870"/>
    <lineage>
        <taxon>Bacteria</taxon>
        <taxon>Bacillati</taxon>
        <taxon>Actinomycetota</taxon>
        <taxon>Actinomycetes</taxon>
        <taxon>Kitasatosporales</taxon>
        <taxon>Streptomycetaceae</taxon>
        <taxon>Streptomyces</taxon>
    </lineage>
</organism>
<dbReference type="EMBL" id="BMSX01000006">
    <property type="protein sequence ID" value="GGR13975.1"/>
    <property type="molecule type" value="Genomic_DNA"/>
</dbReference>
<feature type="chain" id="PRO_5038635377" description="Secreted protein" evidence="2">
    <location>
        <begin position="24"/>
        <end position="383"/>
    </location>
</feature>
<keyword evidence="2" id="KW-0732">Signal</keyword>
<feature type="region of interest" description="Disordered" evidence="1">
    <location>
        <begin position="30"/>
        <end position="134"/>
    </location>
</feature>
<name>A0A918CAK9_9ACTN</name>
<comment type="caution">
    <text evidence="3">The sequence shown here is derived from an EMBL/GenBank/DDBJ whole genome shotgun (WGS) entry which is preliminary data.</text>
</comment>
<dbReference type="Proteomes" id="UP000658320">
    <property type="component" value="Unassembled WGS sequence"/>
</dbReference>
<dbReference type="AlphaFoldDB" id="A0A918CAK9"/>